<feature type="compositionally biased region" description="Low complexity" evidence="1">
    <location>
        <begin position="219"/>
        <end position="254"/>
    </location>
</feature>
<feature type="chain" id="PRO_5038636472" description="DUF5067 domain-containing protein" evidence="2">
    <location>
        <begin position="22"/>
        <end position="323"/>
    </location>
</feature>
<evidence type="ECO:0008006" key="5">
    <source>
        <dbReference type="Google" id="ProtNLM"/>
    </source>
</evidence>
<dbReference type="AlphaFoldDB" id="A0A8I0AGH0"/>
<organism evidence="3 4">
    <name type="scientific">Blautia segnis</name>
    <dbReference type="NCBI Taxonomy" id="2763030"/>
    <lineage>
        <taxon>Bacteria</taxon>
        <taxon>Bacillati</taxon>
        <taxon>Bacillota</taxon>
        <taxon>Clostridia</taxon>
        <taxon>Lachnospirales</taxon>
        <taxon>Lachnospiraceae</taxon>
        <taxon>Blautia</taxon>
    </lineage>
</organism>
<proteinExistence type="predicted"/>
<keyword evidence="4" id="KW-1185">Reference proteome</keyword>
<feature type="signal peptide" evidence="2">
    <location>
        <begin position="1"/>
        <end position="21"/>
    </location>
</feature>
<feature type="region of interest" description="Disordered" evidence="1">
    <location>
        <begin position="26"/>
        <end position="57"/>
    </location>
</feature>
<keyword evidence="2" id="KW-0732">Signal</keyword>
<evidence type="ECO:0000256" key="1">
    <source>
        <dbReference type="SAM" id="MobiDB-lite"/>
    </source>
</evidence>
<evidence type="ECO:0000256" key="2">
    <source>
        <dbReference type="SAM" id="SignalP"/>
    </source>
</evidence>
<reference evidence="3 4" key="1">
    <citation type="submission" date="2020-08" db="EMBL/GenBank/DDBJ databases">
        <title>Genome public.</title>
        <authorList>
            <person name="Liu C."/>
            <person name="Sun Q."/>
        </authorList>
    </citation>
    <scope>NUCLEOTIDE SEQUENCE [LARGE SCALE GENOMIC DNA]</scope>
    <source>
        <strain evidence="3 4">BX17</strain>
    </source>
</reference>
<dbReference type="Proteomes" id="UP000652847">
    <property type="component" value="Unassembled WGS sequence"/>
</dbReference>
<protein>
    <recommendedName>
        <fullName evidence="5">DUF5067 domain-containing protein</fullName>
    </recommendedName>
</protein>
<feature type="compositionally biased region" description="Basic and acidic residues" evidence="1">
    <location>
        <begin position="195"/>
        <end position="205"/>
    </location>
</feature>
<name>A0A8I0AGH0_9FIRM</name>
<evidence type="ECO:0000313" key="4">
    <source>
        <dbReference type="Proteomes" id="UP000652847"/>
    </source>
</evidence>
<evidence type="ECO:0000313" key="3">
    <source>
        <dbReference type="EMBL" id="MBC5649606.1"/>
    </source>
</evidence>
<feature type="compositionally biased region" description="Acidic residues" evidence="1">
    <location>
        <begin position="208"/>
        <end position="218"/>
    </location>
</feature>
<feature type="region of interest" description="Disordered" evidence="1">
    <location>
        <begin position="280"/>
        <end position="299"/>
    </location>
</feature>
<accession>A0A8I0AGH0</accession>
<comment type="caution">
    <text evidence="3">The sequence shown here is derived from an EMBL/GenBank/DDBJ whole genome shotgun (WGS) entry which is preliminary data.</text>
</comment>
<dbReference type="PROSITE" id="PS51257">
    <property type="entry name" value="PROKAR_LIPOPROTEIN"/>
    <property type="match status" value="1"/>
</dbReference>
<feature type="compositionally biased region" description="Polar residues" evidence="1">
    <location>
        <begin position="34"/>
        <end position="47"/>
    </location>
</feature>
<gene>
    <name evidence="3" type="ORF">H8S54_00320</name>
</gene>
<feature type="region of interest" description="Disordered" evidence="1">
    <location>
        <begin position="195"/>
        <end position="270"/>
    </location>
</feature>
<sequence length="323" mass="34593">MMKKRYLILAAIMITAITAVGCGKKKTEEPKQEAQATVTPAENTDTAGNDEGTLVDMQKSDDSDIKNVIGDKTTTASKLIIVNETGSDIAGIYVRPTTDDDDDWGDELIKGLFTLKDDDKALYYYDKNVKDASGKTVTSFDIRIVYADDSLTDCYFRKLPLTTITQITLKMDGSGDDAIPYATYLTASSKKETSTLNEVKKRLGLDDSSSDEEDDETPDPTATPVPNSTAAPTATPTPNNPAADPTATPVPDNPGSNDGPTADQAKSYIGQPLSSLIAALGEANGSDYENEPETGETGYHYYDTFTVSTTVDESGNEVVAGVW</sequence>
<dbReference type="EMBL" id="JACOOT010000002">
    <property type="protein sequence ID" value="MBC5649606.1"/>
    <property type="molecule type" value="Genomic_DNA"/>
</dbReference>